<dbReference type="EMBL" id="JACHJS010000001">
    <property type="protein sequence ID" value="MBB4968403.1"/>
    <property type="molecule type" value="Genomic_DNA"/>
</dbReference>
<name>A0A7W7WZ43_9PSEU</name>
<keyword evidence="3" id="KW-1185">Reference proteome</keyword>
<comment type="caution">
    <text evidence="2">The sequence shown here is derived from an EMBL/GenBank/DDBJ whole genome shotgun (WGS) entry which is preliminary data.</text>
</comment>
<evidence type="ECO:0000256" key="1">
    <source>
        <dbReference type="SAM" id="MobiDB-lite"/>
    </source>
</evidence>
<proteinExistence type="predicted"/>
<dbReference type="Proteomes" id="UP000542674">
    <property type="component" value="Unassembled WGS sequence"/>
</dbReference>
<sequence>MSPIPALRDADEAASVARIEADLARGRWCAALDRAFRLPGLPVRDAHDPARRLAVVARTLARAGRASAARHFADLARRALPKAGGETATRIALSLDPLPPNAPPRTATPLPADRPRTTRMPPIGTDTAKALGRAEEALTWLDHAATRSAHAADWARLMRWCEARDSARLDGVHAALLELIHHALPRPRNRPVHTDRALVPYLDHDHAPTAATPRPVDLAEIAVRHLSPAATHHAHRMALAGDVSRLLSGPWLPFAGGLVARRHQADASDAEHFVRLVADATTAACHAAVTTLHDLERLHGRLATLLPFGRLSRLALRDLFTRGLITAPDLARRHPMSAKTAVNILGRFLDRGLVVPYNHHGYARCFYNPDLVDLLTRTPKHL</sequence>
<dbReference type="AlphaFoldDB" id="A0A7W7WZ43"/>
<evidence type="ECO:0000313" key="3">
    <source>
        <dbReference type="Proteomes" id="UP000542674"/>
    </source>
</evidence>
<gene>
    <name evidence="2" type="ORF">F4559_005762</name>
</gene>
<evidence type="ECO:0000313" key="2">
    <source>
        <dbReference type="EMBL" id="MBB4968403.1"/>
    </source>
</evidence>
<accession>A0A7W7WZ43</accession>
<feature type="region of interest" description="Disordered" evidence="1">
    <location>
        <begin position="94"/>
        <end position="123"/>
    </location>
</feature>
<organism evidence="2 3">
    <name type="scientific">Saccharothrix violaceirubra</name>
    <dbReference type="NCBI Taxonomy" id="413306"/>
    <lineage>
        <taxon>Bacteria</taxon>
        <taxon>Bacillati</taxon>
        <taxon>Actinomycetota</taxon>
        <taxon>Actinomycetes</taxon>
        <taxon>Pseudonocardiales</taxon>
        <taxon>Pseudonocardiaceae</taxon>
        <taxon>Saccharothrix</taxon>
    </lineage>
</organism>
<reference evidence="2 3" key="1">
    <citation type="submission" date="2020-08" db="EMBL/GenBank/DDBJ databases">
        <title>Sequencing the genomes of 1000 actinobacteria strains.</title>
        <authorList>
            <person name="Klenk H.-P."/>
        </authorList>
    </citation>
    <scope>NUCLEOTIDE SEQUENCE [LARGE SCALE GENOMIC DNA]</scope>
    <source>
        <strain evidence="2 3">DSM 45084</strain>
    </source>
</reference>
<dbReference type="RefSeq" id="WP_184673925.1">
    <property type="nucleotide sequence ID" value="NZ_BAABAI010000028.1"/>
</dbReference>
<protein>
    <submittedName>
        <fullName evidence="2">Uncharacterized protein</fullName>
    </submittedName>
</protein>